<evidence type="ECO:0000313" key="7">
    <source>
        <dbReference type="Proteomes" id="UP000006055"/>
    </source>
</evidence>
<dbReference type="Pfam" id="PF13458">
    <property type="entry name" value="Peripla_BP_6"/>
    <property type="match status" value="1"/>
</dbReference>
<dbReference type="InterPro" id="IPR028081">
    <property type="entry name" value="Leu-bd"/>
</dbReference>
<dbReference type="HOGENOM" id="CLU_027128_6_2_7"/>
<dbReference type="RefSeq" id="WP_014813222.1">
    <property type="nucleotide sequence ID" value="NC_018025.1"/>
</dbReference>
<dbReference type="Gene3D" id="3.40.50.2300">
    <property type="match status" value="2"/>
</dbReference>
<sequence length="383" mass="40737">MKARSTVFFVLLALLAVGFGVYGTTIANAEKGLEGEIPMGAVWSLTGDAAVYGSSQKNASILAVDEINKSGMLGTAKIKLITEDDRSTKEGAIAAFDNLIKKNKVIAILGPTLSNSAKASNPIAQESKVIVLGVSNTAGGIVEIGDFIFRDSLPESAVQPNTIQMTMDKLGYKKVAVMYGDDDVFTKGGYDVFKKVLEEKGIQVLTTETFKRKDTDFSAQLTKIKGLNPEQIIVSALAEEAAGIMTQGRQLGIPESVHFIGGNGFNSPKLAQLAGPFAEGAISGAAWFIGNDTPGNKAFVEAYKARYGSNPDQFAAQAYAGVYILAHAIKTAGSADSKAVRDVLAKIKDLDTVLGKFSMNEKRDPVHSPVVQIIKNGKFELFQ</sequence>
<protein>
    <submittedName>
        <fullName evidence="6">Amino acid/amide ABC transporter substrate-binding protein, HAAT family</fullName>
    </submittedName>
</protein>
<evidence type="ECO:0000259" key="5">
    <source>
        <dbReference type="Pfam" id="PF13458"/>
    </source>
</evidence>
<gene>
    <name evidence="6" type="ordered locus">Desti_5544</name>
</gene>
<proteinExistence type="inferred from homology"/>
<dbReference type="KEGG" id="dti:Desti_5544"/>
<dbReference type="AlphaFoldDB" id="I4CEY5"/>
<name>I4CEY5_DESTA</name>
<dbReference type="CDD" id="cd06348">
    <property type="entry name" value="PBP1_ABC_HAAT-like"/>
    <property type="match status" value="1"/>
</dbReference>
<organism evidence="6 7">
    <name type="scientific">Desulfomonile tiedjei (strain ATCC 49306 / DSM 6799 / DCB-1)</name>
    <dbReference type="NCBI Taxonomy" id="706587"/>
    <lineage>
        <taxon>Bacteria</taxon>
        <taxon>Pseudomonadati</taxon>
        <taxon>Thermodesulfobacteriota</taxon>
        <taxon>Desulfomonilia</taxon>
        <taxon>Desulfomonilales</taxon>
        <taxon>Desulfomonilaceae</taxon>
        <taxon>Desulfomonile</taxon>
    </lineage>
</organism>
<dbReference type="GO" id="GO:0006865">
    <property type="term" value="P:amino acid transport"/>
    <property type="evidence" value="ECO:0007669"/>
    <property type="project" value="UniProtKB-KW"/>
</dbReference>
<comment type="similarity">
    <text evidence="1">Belongs to the leucine-binding protein family.</text>
</comment>
<reference evidence="7" key="1">
    <citation type="submission" date="2012-06" db="EMBL/GenBank/DDBJ databases">
        <title>Complete sequence of chromosome of Desulfomonile tiedjei DSM 6799.</title>
        <authorList>
            <person name="Lucas S."/>
            <person name="Copeland A."/>
            <person name="Lapidus A."/>
            <person name="Glavina del Rio T."/>
            <person name="Dalin E."/>
            <person name="Tice H."/>
            <person name="Bruce D."/>
            <person name="Goodwin L."/>
            <person name="Pitluck S."/>
            <person name="Peters L."/>
            <person name="Ovchinnikova G."/>
            <person name="Zeytun A."/>
            <person name="Lu M."/>
            <person name="Kyrpides N."/>
            <person name="Mavromatis K."/>
            <person name="Ivanova N."/>
            <person name="Brettin T."/>
            <person name="Detter J.C."/>
            <person name="Han C."/>
            <person name="Larimer F."/>
            <person name="Land M."/>
            <person name="Hauser L."/>
            <person name="Markowitz V."/>
            <person name="Cheng J.-F."/>
            <person name="Hugenholtz P."/>
            <person name="Woyke T."/>
            <person name="Wu D."/>
            <person name="Spring S."/>
            <person name="Schroeder M."/>
            <person name="Brambilla E."/>
            <person name="Klenk H.-P."/>
            <person name="Eisen J.A."/>
        </authorList>
    </citation>
    <scope>NUCLEOTIDE SEQUENCE [LARGE SCALE GENOMIC DNA]</scope>
    <source>
        <strain evidence="7">ATCC 49306 / DSM 6799 / DCB-1</strain>
    </source>
</reference>
<keyword evidence="3" id="KW-0732">Signal</keyword>
<evidence type="ECO:0000256" key="1">
    <source>
        <dbReference type="ARBA" id="ARBA00010062"/>
    </source>
</evidence>
<evidence type="ECO:0000256" key="3">
    <source>
        <dbReference type="ARBA" id="ARBA00022729"/>
    </source>
</evidence>
<dbReference type="InterPro" id="IPR028082">
    <property type="entry name" value="Peripla_BP_I"/>
</dbReference>
<keyword evidence="4" id="KW-0029">Amino-acid transport</keyword>
<keyword evidence="7" id="KW-1185">Reference proteome</keyword>
<dbReference type="SUPFAM" id="SSF53822">
    <property type="entry name" value="Periplasmic binding protein-like I"/>
    <property type="match status" value="1"/>
</dbReference>
<accession>I4CEY5</accession>
<evidence type="ECO:0000256" key="4">
    <source>
        <dbReference type="ARBA" id="ARBA00022970"/>
    </source>
</evidence>
<feature type="domain" description="Leucine-binding protein" evidence="5">
    <location>
        <begin position="36"/>
        <end position="363"/>
    </location>
</feature>
<evidence type="ECO:0000256" key="2">
    <source>
        <dbReference type="ARBA" id="ARBA00022448"/>
    </source>
</evidence>
<dbReference type="Proteomes" id="UP000006055">
    <property type="component" value="Chromosome"/>
</dbReference>
<dbReference type="OrthoDB" id="5410879at2"/>
<dbReference type="eggNOG" id="COG0683">
    <property type="taxonomic scope" value="Bacteria"/>
</dbReference>
<dbReference type="InterPro" id="IPR000709">
    <property type="entry name" value="Leu_Ile_Val-bd"/>
</dbReference>
<dbReference type="PANTHER" id="PTHR30483">
    <property type="entry name" value="LEUCINE-SPECIFIC-BINDING PROTEIN"/>
    <property type="match status" value="1"/>
</dbReference>
<dbReference type="EMBL" id="CP003360">
    <property type="protein sequence ID" value="AFM28126.1"/>
    <property type="molecule type" value="Genomic_DNA"/>
</dbReference>
<keyword evidence="2" id="KW-0813">Transport</keyword>
<evidence type="ECO:0000313" key="6">
    <source>
        <dbReference type="EMBL" id="AFM28126.1"/>
    </source>
</evidence>
<dbReference type="InterPro" id="IPR051010">
    <property type="entry name" value="BCAA_transport"/>
</dbReference>
<dbReference type="PANTHER" id="PTHR30483:SF6">
    <property type="entry name" value="PERIPLASMIC BINDING PROTEIN OF ABC TRANSPORTER FOR NATURAL AMINO ACIDS"/>
    <property type="match status" value="1"/>
</dbReference>
<dbReference type="STRING" id="706587.Desti_5544"/>
<dbReference type="PRINTS" id="PR00337">
    <property type="entry name" value="LEUILEVALBP"/>
</dbReference>